<dbReference type="UniPathway" id="UPA00232"/>
<comment type="subcellular location">
    <subcellularLocation>
        <location evidence="1">Cytoplasm</location>
    </subcellularLocation>
</comment>
<dbReference type="GO" id="GO:0006744">
    <property type="term" value="P:ubiquinone biosynthetic process"/>
    <property type="evidence" value="ECO:0007669"/>
    <property type="project" value="UniProtKB-UniRule"/>
</dbReference>
<protein>
    <recommendedName>
        <fullName evidence="1">Ubiquinone biosynthesis accessory factor UbiJ</fullName>
    </recommendedName>
</protein>
<evidence type="ECO:0000259" key="3">
    <source>
        <dbReference type="Pfam" id="PF02036"/>
    </source>
</evidence>
<comment type="pathway">
    <text evidence="1">Cofactor biosynthesis; ubiquinone biosynthesis.</text>
</comment>
<comment type="caution">
    <text evidence="4">The sequence shown here is derived from an EMBL/GenBank/DDBJ whole genome shotgun (WGS) entry which is preliminary data.</text>
</comment>
<dbReference type="GO" id="GO:0005737">
    <property type="term" value="C:cytoplasm"/>
    <property type="evidence" value="ECO:0007669"/>
    <property type="project" value="UniProtKB-SubCell"/>
</dbReference>
<dbReference type="PANTHER" id="PTHR38693:SF1">
    <property type="entry name" value="UBIQUINONE BIOSYNTHESIS ACCESSORY FACTOR UBIJ"/>
    <property type="match status" value="1"/>
</dbReference>
<gene>
    <name evidence="1" type="primary">ubiJ</name>
    <name evidence="4" type="ORF">CJP73_01990</name>
</gene>
<name>A0A3A1YVF1_9BURK</name>
<sequence>MLPIPDFLAPARVFAKVLNGLLGREQWAAGRLARHEGKTVRFYIGAQSVCLTVVAGGLVEVASRDALPQVTLTLTTHQLGQVLQAVRQGNTDEVAHFLHVEGDAGLATVVAELASTLRWDPEEDLARFVGDAAAVRVSAGARSFLAGVQRSSGRFAGNMAEYLIEERQVLLGRHTHEAWSVQLSDLQVRLDRLDEKVGALETHVRSNRNGGGR</sequence>
<dbReference type="OrthoDB" id="8525483at2"/>
<evidence type="ECO:0000256" key="1">
    <source>
        <dbReference type="HAMAP-Rule" id="MF_02215"/>
    </source>
</evidence>
<comment type="similarity">
    <text evidence="1">Belongs to the UbiJ family.</text>
</comment>
<dbReference type="EMBL" id="NQYH01000001">
    <property type="protein sequence ID" value="RIY42233.1"/>
    <property type="molecule type" value="Genomic_DNA"/>
</dbReference>
<evidence type="ECO:0000313" key="5">
    <source>
        <dbReference type="Proteomes" id="UP000266206"/>
    </source>
</evidence>
<comment type="function">
    <text evidence="1">Required for ubiquinone (coenzyme Q) biosynthesis. Binds hydrophobic ubiquinone biosynthetic intermediates via its SCP2 domain and is essential for the stability of the Ubi complex. May constitute a docking platform where Ubi enzymes assemble and access their SCP2-bound polyprenyl substrates.</text>
</comment>
<dbReference type="PANTHER" id="PTHR38693">
    <property type="entry name" value="UBIQUINONE BIOSYNTHESIS PROTEIN UBIJ"/>
    <property type="match status" value="1"/>
</dbReference>
<feature type="coiled-coil region" evidence="2">
    <location>
        <begin position="176"/>
        <end position="203"/>
    </location>
</feature>
<dbReference type="Pfam" id="PF02036">
    <property type="entry name" value="SCP2"/>
    <property type="match status" value="1"/>
</dbReference>
<reference evidence="4 5" key="1">
    <citation type="submission" date="2017-08" db="EMBL/GenBank/DDBJ databases">
        <title>Pusillimonas indicus sp. nov., a member of the family Alcaligenaceae isolated from surface seawater.</title>
        <authorList>
            <person name="Li J."/>
        </authorList>
    </citation>
    <scope>NUCLEOTIDE SEQUENCE [LARGE SCALE GENOMIC DNA]</scope>
    <source>
        <strain evidence="4 5">L52-1-41</strain>
    </source>
</reference>
<dbReference type="AlphaFoldDB" id="A0A3A1YVF1"/>
<keyword evidence="2" id="KW-0175">Coiled coil</keyword>
<evidence type="ECO:0000313" key="4">
    <source>
        <dbReference type="EMBL" id="RIY42233.1"/>
    </source>
</evidence>
<accession>A0A3A1YVF1</accession>
<evidence type="ECO:0000256" key="2">
    <source>
        <dbReference type="SAM" id="Coils"/>
    </source>
</evidence>
<organism evidence="4 5">
    <name type="scientific">Neopusillimonas maritima</name>
    <dbReference type="NCBI Taxonomy" id="2026239"/>
    <lineage>
        <taxon>Bacteria</taxon>
        <taxon>Pseudomonadati</taxon>
        <taxon>Pseudomonadota</taxon>
        <taxon>Betaproteobacteria</taxon>
        <taxon>Burkholderiales</taxon>
        <taxon>Alcaligenaceae</taxon>
        <taxon>Neopusillimonas</taxon>
    </lineage>
</organism>
<dbReference type="Proteomes" id="UP000266206">
    <property type="component" value="Unassembled WGS sequence"/>
</dbReference>
<dbReference type="InterPro" id="IPR038989">
    <property type="entry name" value="UbiJ"/>
</dbReference>
<dbReference type="HAMAP" id="MF_02215">
    <property type="entry name" value="UbiJ"/>
    <property type="match status" value="1"/>
</dbReference>
<keyword evidence="1" id="KW-0831">Ubiquinone biosynthesis</keyword>
<proteinExistence type="inferred from homology"/>
<dbReference type="RefSeq" id="WP_114421318.1">
    <property type="nucleotide sequence ID" value="NZ_NQYH01000001.1"/>
</dbReference>
<keyword evidence="1" id="KW-0963">Cytoplasm</keyword>
<dbReference type="InterPro" id="IPR003033">
    <property type="entry name" value="SCP2_sterol-bd_dom"/>
</dbReference>
<feature type="domain" description="SCP2" evidence="3">
    <location>
        <begin position="18"/>
        <end position="114"/>
    </location>
</feature>